<dbReference type="RefSeq" id="WP_075054392.1">
    <property type="nucleotide sequence ID" value="NZ_CP007536.1"/>
</dbReference>
<reference evidence="4 5" key="1">
    <citation type="journal article" date="2014" name="Int. J. Syst. Evol. Microbiol.">
        <title>Nitrososphaera viennensis gen. nov., sp. nov., an aerobic and mesophilic, ammonia-oxidizing archaeon from soil and a member of the archaeal phylum Thaumarchaeota.</title>
        <authorList>
            <person name="Stieglmeier M."/>
            <person name="Klingl A."/>
            <person name="Alves R.J."/>
            <person name="Rittmann S.K."/>
            <person name="Melcher M."/>
            <person name="Leisch N."/>
            <person name="Schleper C."/>
        </authorList>
    </citation>
    <scope>NUCLEOTIDE SEQUENCE [LARGE SCALE GENOMIC DNA]</scope>
    <source>
        <strain evidence="4">EN76</strain>
    </source>
</reference>
<dbReference type="InterPro" id="IPR046342">
    <property type="entry name" value="CBS_dom_sf"/>
</dbReference>
<evidence type="ECO:0000313" key="5">
    <source>
        <dbReference type="Proteomes" id="UP000027093"/>
    </source>
</evidence>
<dbReference type="EMBL" id="CP007536">
    <property type="protein sequence ID" value="AIC15371.1"/>
    <property type="molecule type" value="Genomic_DNA"/>
</dbReference>
<evidence type="ECO:0000313" key="4">
    <source>
        <dbReference type="EMBL" id="AIC15371.1"/>
    </source>
</evidence>
<dbReference type="STRING" id="926571.NVIE_011400"/>
<keyword evidence="1 2" id="KW-0129">CBS domain</keyword>
<dbReference type="InterPro" id="IPR051257">
    <property type="entry name" value="Diverse_CBS-Domain"/>
</dbReference>
<dbReference type="Proteomes" id="UP000027093">
    <property type="component" value="Chromosome"/>
</dbReference>
<dbReference type="Gene3D" id="3.10.580.10">
    <property type="entry name" value="CBS-domain"/>
    <property type="match status" value="1"/>
</dbReference>
<feature type="domain" description="CBS" evidence="3">
    <location>
        <begin position="75"/>
        <end position="133"/>
    </location>
</feature>
<dbReference type="AlphaFoldDB" id="A0A060HP83"/>
<dbReference type="Pfam" id="PF00571">
    <property type="entry name" value="CBS"/>
    <property type="match status" value="2"/>
</dbReference>
<dbReference type="SMART" id="SM00116">
    <property type="entry name" value="CBS"/>
    <property type="match status" value="2"/>
</dbReference>
<sequence>MSAVSEIMSKGAVAVDLEPGTSALDVASAMVRGRAGAIIAIKSGRPAGIITERDLLKKVAAKNIKPDQVRAEDIMSSPLVTVKAYDSVDTAAGLMARNRIKRLPVLEDDGSLAGMLSATDIAKRLAKILADDQSRYSSLRPALEL</sequence>
<organism evidence="4 5">
    <name type="scientific">Nitrososphaera viennensis EN76</name>
    <dbReference type="NCBI Taxonomy" id="926571"/>
    <lineage>
        <taxon>Archaea</taxon>
        <taxon>Nitrososphaerota</taxon>
        <taxon>Nitrososphaeria</taxon>
        <taxon>Nitrososphaerales</taxon>
        <taxon>Nitrososphaeraceae</taxon>
        <taxon>Nitrososphaera</taxon>
    </lineage>
</organism>
<dbReference type="InterPro" id="IPR000644">
    <property type="entry name" value="CBS_dom"/>
</dbReference>
<accession>A0A060HP83</accession>
<keyword evidence="5" id="KW-1185">Reference proteome</keyword>
<evidence type="ECO:0000256" key="2">
    <source>
        <dbReference type="PROSITE-ProRule" id="PRU00703"/>
    </source>
</evidence>
<name>A0A060HP83_9ARCH</name>
<evidence type="ECO:0000259" key="3">
    <source>
        <dbReference type="PROSITE" id="PS51371"/>
    </source>
</evidence>
<dbReference type="SUPFAM" id="SSF54631">
    <property type="entry name" value="CBS-domain pair"/>
    <property type="match status" value="1"/>
</dbReference>
<dbReference type="PANTHER" id="PTHR43080">
    <property type="entry name" value="CBS DOMAIN-CONTAINING PROTEIN CBSX3, MITOCHONDRIAL"/>
    <property type="match status" value="1"/>
</dbReference>
<protein>
    <submittedName>
        <fullName evidence="4">Putative signal transduction protein with CBS domains</fullName>
    </submittedName>
</protein>
<dbReference type="HOGENOM" id="CLU_040681_12_2_2"/>
<gene>
    <name evidence="4" type="ORF">NVIE_011400</name>
</gene>
<evidence type="ECO:0000256" key="1">
    <source>
        <dbReference type="ARBA" id="ARBA00023122"/>
    </source>
</evidence>
<dbReference type="OrthoDB" id="43333at2157"/>
<dbReference type="PANTHER" id="PTHR43080:SF2">
    <property type="entry name" value="CBS DOMAIN-CONTAINING PROTEIN"/>
    <property type="match status" value="1"/>
</dbReference>
<dbReference type="PROSITE" id="PS51371">
    <property type="entry name" value="CBS"/>
    <property type="match status" value="2"/>
</dbReference>
<dbReference type="KEGG" id="nvn:NVIE_011400"/>
<proteinExistence type="predicted"/>
<feature type="domain" description="CBS" evidence="3">
    <location>
        <begin position="8"/>
        <end position="66"/>
    </location>
</feature>
<dbReference type="GeneID" id="74946398"/>